<proteinExistence type="predicted"/>
<evidence type="ECO:0000259" key="1">
    <source>
        <dbReference type="SMART" id="SM00645"/>
    </source>
</evidence>
<dbReference type="SMART" id="SM00645">
    <property type="entry name" value="Pept_C1"/>
    <property type="match status" value="1"/>
</dbReference>
<comment type="caution">
    <text evidence="2">The sequence shown here is derived from an EMBL/GenBank/DDBJ whole genome shotgun (WGS) entry which is preliminary data.</text>
</comment>
<dbReference type="GO" id="GO:0008234">
    <property type="term" value="F:cysteine-type peptidase activity"/>
    <property type="evidence" value="ECO:0007669"/>
    <property type="project" value="InterPro"/>
</dbReference>
<dbReference type="RefSeq" id="XP_068370435.1">
    <property type="nucleotide sequence ID" value="XM_068496638.1"/>
</dbReference>
<keyword evidence="3" id="KW-1185">Reference proteome</keyword>
<dbReference type="EMBL" id="MLAK01000014">
    <property type="protein sequence ID" value="OHT17299.1"/>
    <property type="molecule type" value="Genomic_DNA"/>
</dbReference>
<dbReference type="VEuPathDB" id="TrichDB:TRFO_12432"/>
<protein>
    <recommendedName>
        <fullName evidence="1">Peptidase C1A papain C-terminal domain-containing protein</fullName>
    </recommendedName>
</protein>
<name>A0A1J4L1I7_9EUKA</name>
<dbReference type="AlphaFoldDB" id="A0A1J4L1I7"/>
<dbReference type="GO" id="GO:0006508">
    <property type="term" value="P:proteolysis"/>
    <property type="evidence" value="ECO:0007669"/>
    <property type="project" value="InterPro"/>
</dbReference>
<dbReference type="SUPFAM" id="SSF54001">
    <property type="entry name" value="Cysteine proteinases"/>
    <property type="match status" value="1"/>
</dbReference>
<dbReference type="GeneID" id="94831342"/>
<accession>A0A1J4L1I7</accession>
<feature type="domain" description="Peptidase C1A papain C-terminal" evidence="1">
    <location>
        <begin position="131"/>
        <end position="415"/>
    </location>
</feature>
<dbReference type="OrthoDB" id="10437944at2759"/>
<dbReference type="InterPro" id="IPR038765">
    <property type="entry name" value="Papain-like_cys_pep_sf"/>
</dbReference>
<gene>
    <name evidence="2" type="ORF">TRFO_12432</name>
</gene>
<dbReference type="Proteomes" id="UP000179807">
    <property type="component" value="Unassembled WGS sequence"/>
</dbReference>
<dbReference type="Pfam" id="PF00112">
    <property type="entry name" value="Peptidase_C1"/>
    <property type="match status" value="1"/>
</dbReference>
<reference evidence="2" key="1">
    <citation type="submission" date="2016-10" db="EMBL/GenBank/DDBJ databases">
        <authorList>
            <person name="Benchimol M."/>
            <person name="Almeida L.G."/>
            <person name="Vasconcelos A.T."/>
            <person name="Perreira-Neves A."/>
            <person name="Rosa I.A."/>
            <person name="Tasca T."/>
            <person name="Bogo M.R."/>
            <person name="de Souza W."/>
        </authorList>
    </citation>
    <scope>NUCLEOTIDE SEQUENCE [LARGE SCALE GENOMIC DNA]</scope>
    <source>
        <strain evidence="2">K</strain>
    </source>
</reference>
<evidence type="ECO:0000313" key="2">
    <source>
        <dbReference type="EMBL" id="OHT17299.1"/>
    </source>
</evidence>
<organism evidence="2 3">
    <name type="scientific">Tritrichomonas foetus</name>
    <dbReference type="NCBI Taxonomy" id="1144522"/>
    <lineage>
        <taxon>Eukaryota</taxon>
        <taxon>Metamonada</taxon>
        <taxon>Parabasalia</taxon>
        <taxon>Tritrichomonadida</taxon>
        <taxon>Tritrichomonadidae</taxon>
        <taxon>Tritrichomonas</taxon>
    </lineage>
</organism>
<dbReference type="InterPro" id="IPR000668">
    <property type="entry name" value="Peptidase_C1A_C"/>
</dbReference>
<dbReference type="Gene3D" id="3.90.70.10">
    <property type="entry name" value="Cysteine proteinases"/>
    <property type="match status" value="1"/>
</dbReference>
<sequence length="436" mass="49957">MLSQKLDSISNECIEKYLKCFGKSHKNHSKFHYFEMLILFAAFSLSALNDNQPLITQELVDKVNNDPHSSFRARLNPRFAKMTIGQAKKFLSPVRKIPVNHGSARPVGADENAFKLYDKRMIVGLSNPEHKPDDVTLKPVIYDNSNFCSSWATAVTSAMSLALSIHSKKFINLSIQFILDCDLMGDPCIERPPLNAYEPFWQRFIPQTQRWDQPDLKNGKPHFLRSPPKELTKEICDSQLSTDCYPGWNKCPKNRVLSGECTPGKDDSNCPIYFLYNWKWIKSHLWEVGPVTSSIIARQSLFAYDSGVYSSIGTYQPGDEAQPTYSEIVGMLDVTIIGWGQIENELNETAFNQTHNRWWYVIPHFGKDFGEPCEVIFTADELTEYDCPSGSRSGVMRFNRRFDDSNIESQAVGAVPFNFQPKPYRTPRPTWKRYQE</sequence>
<evidence type="ECO:0000313" key="3">
    <source>
        <dbReference type="Proteomes" id="UP000179807"/>
    </source>
</evidence>